<protein>
    <submittedName>
        <fullName evidence="1">RNase H-like nuclease (RuvC/YqgF family)</fullName>
    </submittedName>
</protein>
<dbReference type="Pfam" id="PF07761">
    <property type="entry name" value="DUF1617"/>
    <property type="match status" value="1"/>
</dbReference>
<keyword evidence="2" id="KW-1185">Reference proteome</keyword>
<evidence type="ECO:0000313" key="1">
    <source>
        <dbReference type="EMBL" id="MDQ0206662.1"/>
    </source>
</evidence>
<organism evidence="1 2">
    <name type="scientific">Alkalicoccobacillus murimartini</name>
    <dbReference type="NCBI Taxonomy" id="171685"/>
    <lineage>
        <taxon>Bacteria</taxon>
        <taxon>Bacillati</taxon>
        <taxon>Bacillota</taxon>
        <taxon>Bacilli</taxon>
        <taxon>Bacillales</taxon>
        <taxon>Bacillaceae</taxon>
        <taxon>Alkalicoccobacillus</taxon>
    </lineage>
</organism>
<dbReference type="EMBL" id="JAUSUA010000002">
    <property type="protein sequence ID" value="MDQ0206662.1"/>
    <property type="molecule type" value="Genomic_DNA"/>
</dbReference>
<name>A0ABT9YFN6_9BACI</name>
<sequence length="137" mass="16165">MQVKIENAKIGQVIDLLFDLSLKGKESRHRSKFIKELNDRLQEVAEEEQELIKEHCHLDEDEKPKMLNDGKEWDVKDIEAFKHDKLELYQEEFILEGGNVTGYLKTIKDIVVNCEKEFSGQEATLYDYLYDQLEEVE</sequence>
<reference evidence="1 2" key="1">
    <citation type="submission" date="2023-07" db="EMBL/GenBank/DDBJ databases">
        <title>Genomic Encyclopedia of Type Strains, Phase IV (KMG-IV): sequencing the most valuable type-strain genomes for metagenomic binning, comparative biology and taxonomic classification.</title>
        <authorList>
            <person name="Goeker M."/>
        </authorList>
    </citation>
    <scope>NUCLEOTIDE SEQUENCE [LARGE SCALE GENOMIC DNA]</scope>
    <source>
        <strain evidence="1 2">DSM 19154</strain>
    </source>
</reference>
<accession>A0ABT9YFN6</accession>
<proteinExistence type="predicted"/>
<comment type="caution">
    <text evidence="1">The sequence shown here is derived from an EMBL/GenBank/DDBJ whole genome shotgun (WGS) entry which is preliminary data.</text>
</comment>
<gene>
    <name evidence="1" type="ORF">J2S05_001461</name>
</gene>
<dbReference type="Proteomes" id="UP001225034">
    <property type="component" value="Unassembled WGS sequence"/>
</dbReference>
<dbReference type="InterPro" id="IPR011675">
    <property type="entry name" value="DUF1617"/>
</dbReference>
<dbReference type="RefSeq" id="WP_306981356.1">
    <property type="nucleotide sequence ID" value="NZ_JAUSUA010000002.1"/>
</dbReference>
<evidence type="ECO:0000313" key="2">
    <source>
        <dbReference type="Proteomes" id="UP001225034"/>
    </source>
</evidence>